<dbReference type="RefSeq" id="WP_208344222.1">
    <property type="nucleotide sequence ID" value="NZ_CAWQFN010000484.1"/>
</dbReference>
<accession>A0AAP5MC47</accession>
<feature type="domain" description="Inactive STAND" evidence="1">
    <location>
        <begin position="173"/>
        <end position="310"/>
    </location>
</feature>
<keyword evidence="3" id="KW-1185">Reference proteome</keyword>
<comment type="caution">
    <text evidence="2">The sequence shown here is derived from an EMBL/GenBank/DDBJ whole genome shotgun (WGS) entry which is preliminary data.</text>
</comment>
<dbReference type="Pfam" id="PF19995">
    <property type="entry name" value="iSTAND"/>
    <property type="match status" value="1"/>
</dbReference>
<dbReference type="Proteomes" id="UP000667802">
    <property type="component" value="Unassembled WGS sequence"/>
</dbReference>
<protein>
    <recommendedName>
        <fullName evidence="1">Inactive STAND domain-containing protein</fullName>
    </recommendedName>
</protein>
<name>A0AAP5MC47_9CYAN</name>
<sequence>MGTKVWASPEGIKEINRKREDKGWTKDQNSEVLIIASQEQFKKSIKKYLSITEDKKNIPIEELEDLLNKQKIFTQDQQMRKRISHLRSQKIKEITFDECLRVIEQKDIHTPGITYRNWQKFLRGKENDSIDIKDFEAFCEALEIPDWRKFVIYPPIYQKTATNQTRLVEGLSLFNHQKQVELLMERFPKPTQIFLINNPCSYSRTWMVRRLAAKITEYNPRQCRPVALNNSNYSSSSKNHEKKDINNLFHKKEWINIASFLDSAHLIFTLNVDDYDFQRLNTYLQQYWIPLVDYLKRIQQKKQGKIFMFLLASAQKNHWGKPEAIRTNLAPEIINLHQTTIYTENELNQELVKVLQDIAARLDDPLSDDSTKIAADLIKKIEHEQNKAENLLKVIYQHFNCQTTEFASIWQTYP</sequence>
<evidence type="ECO:0000313" key="2">
    <source>
        <dbReference type="EMBL" id="MDR9898757.1"/>
    </source>
</evidence>
<evidence type="ECO:0000259" key="1">
    <source>
        <dbReference type="Pfam" id="PF19995"/>
    </source>
</evidence>
<dbReference type="EMBL" id="JAALHA020000019">
    <property type="protein sequence ID" value="MDR9898757.1"/>
    <property type="molecule type" value="Genomic_DNA"/>
</dbReference>
<organism evidence="2 3">
    <name type="scientific">Aetokthonos hydrillicola Thurmond2011</name>
    <dbReference type="NCBI Taxonomy" id="2712845"/>
    <lineage>
        <taxon>Bacteria</taxon>
        <taxon>Bacillati</taxon>
        <taxon>Cyanobacteriota</taxon>
        <taxon>Cyanophyceae</taxon>
        <taxon>Nostocales</taxon>
        <taxon>Hapalosiphonaceae</taxon>
        <taxon>Aetokthonos</taxon>
    </lineage>
</organism>
<proteinExistence type="predicted"/>
<dbReference type="InterPro" id="IPR045475">
    <property type="entry name" value="iSTAND"/>
</dbReference>
<evidence type="ECO:0000313" key="3">
    <source>
        <dbReference type="Proteomes" id="UP000667802"/>
    </source>
</evidence>
<reference evidence="3" key="1">
    <citation type="journal article" date="2021" name="Science">
        <title>Hunting the eagle killer: A cyanobacterial neurotoxin causes vacuolar myelinopathy.</title>
        <authorList>
            <person name="Breinlinger S."/>
            <person name="Phillips T.J."/>
            <person name="Haram B.N."/>
            <person name="Mares J."/>
            <person name="Martinez Yerena J.A."/>
            <person name="Hrouzek P."/>
            <person name="Sobotka R."/>
            <person name="Henderson W.M."/>
            <person name="Schmieder P."/>
            <person name="Williams S.M."/>
            <person name="Lauderdale J.D."/>
            <person name="Wilde H.D."/>
            <person name="Gerrin W."/>
            <person name="Kust A."/>
            <person name="Washington J.W."/>
            <person name="Wagner C."/>
            <person name="Geier B."/>
            <person name="Liebeke M."/>
            <person name="Enke H."/>
            <person name="Niedermeyer T.H.J."/>
            <person name="Wilde S.B."/>
        </authorList>
    </citation>
    <scope>NUCLEOTIDE SEQUENCE [LARGE SCALE GENOMIC DNA]</scope>
    <source>
        <strain evidence="3">Thurmond2011</strain>
    </source>
</reference>
<dbReference type="AlphaFoldDB" id="A0AAP5MC47"/>
<gene>
    <name evidence="2" type="ORF">G7B40_029980</name>
</gene>